<feature type="coiled-coil region" evidence="1">
    <location>
        <begin position="133"/>
        <end position="203"/>
    </location>
</feature>
<proteinExistence type="predicted"/>
<organism evidence="3 4">
    <name type="scientific">Cymbomonas tetramitiformis</name>
    <dbReference type="NCBI Taxonomy" id="36881"/>
    <lineage>
        <taxon>Eukaryota</taxon>
        <taxon>Viridiplantae</taxon>
        <taxon>Chlorophyta</taxon>
        <taxon>Pyramimonadophyceae</taxon>
        <taxon>Pyramimonadales</taxon>
        <taxon>Pyramimonadaceae</taxon>
        <taxon>Cymbomonas</taxon>
    </lineage>
</organism>
<feature type="compositionally biased region" description="Polar residues" evidence="2">
    <location>
        <begin position="611"/>
        <end position="626"/>
    </location>
</feature>
<name>A0AAE0BKM8_9CHLO</name>
<dbReference type="Proteomes" id="UP001190700">
    <property type="component" value="Unassembled WGS sequence"/>
</dbReference>
<keyword evidence="1" id="KW-0175">Coiled coil</keyword>
<evidence type="ECO:0000313" key="3">
    <source>
        <dbReference type="EMBL" id="KAK3237372.1"/>
    </source>
</evidence>
<feature type="coiled-coil region" evidence="1">
    <location>
        <begin position="55"/>
        <end position="93"/>
    </location>
</feature>
<evidence type="ECO:0000313" key="4">
    <source>
        <dbReference type="Proteomes" id="UP001190700"/>
    </source>
</evidence>
<evidence type="ECO:0000256" key="1">
    <source>
        <dbReference type="SAM" id="Coils"/>
    </source>
</evidence>
<dbReference type="EMBL" id="LGRX02034620">
    <property type="protein sequence ID" value="KAK3237372.1"/>
    <property type="molecule type" value="Genomic_DNA"/>
</dbReference>
<accession>A0AAE0BKM8</accession>
<gene>
    <name evidence="3" type="ORF">CYMTET_52550</name>
</gene>
<comment type="caution">
    <text evidence="3">The sequence shown here is derived from an EMBL/GenBank/DDBJ whole genome shotgun (WGS) entry which is preliminary data.</text>
</comment>
<feature type="compositionally biased region" description="Basic and acidic residues" evidence="2">
    <location>
        <begin position="318"/>
        <end position="332"/>
    </location>
</feature>
<protein>
    <submittedName>
        <fullName evidence="3">Uncharacterized protein</fullName>
    </submittedName>
</protein>
<keyword evidence="4" id="KW-1185">Reference proteome</keyword>
<sequence length="626" mass="68253">MNYATISEACKLKASEARRRYIAHLHEQVEEADKRLHDELYQAHQVEIEAIGTELRQHKSALQQKNVELSETRESLEQESSFLRKKVTVLEDEIKHTLETQAVQQNASAKQIQDIVHERERWKQKCLSVEARLTEELGKLRAVAEERERLLEEKSTSLRELGSREESLRQTNDKKLRCASREFEELENQNIKLREENLRLKTSNDASIKFAKRVNKENQTIRFQYNRLMQQLVGMRKDACPRCDAQGAKITSKPKGGGWLEPREVIPDSLSLASPRATLEAPASPSSDTTPSTTYQRSPRVAGSPTSGETSTQKRRRLEAEPSTQRHEEHRQGSRGTRALSGVNRRPLNDGIQASAWQQAGRPSANHTAIAGHPLPIRSGALDQAAAGGVPDQAAVDGVPNQAADDRVPNQAAVDRVPNQAAVDRVPNQAADGGVPDQAADGSPSQSTDKAQPATGCVASSAGGKQREEASAHSRLGYAETTPSAAILPRMPQMPPPLHAGREAGTAEQEGAGAAARAPPLGEVAALLKGGSIVARQWHRRRGEAAVTASVAEVTVPVPEATHVEQHGGVSDNDETELPLSQQFQRPLPQPSSPEEPSKRLPGTLDDSALRLQTIQQPAHHSGASP</sequence>
<feature type="region of interest" description="Disordered" evidence="2">
    <location>
        <begin position="557"/>
        <end position="626"/>
    </location>
</feature>
<feature type="compositionally biased region" description="Low complexity" evidence="2">
    <location>
        <begin position="281"/>
        <end position="294"/>
    </location>
</feature>
<feature type="region of interest" description="Disordered" evidence="2">
    <location>
        <begin position="427"/>
        <end position="518"/>
    </location>
</feature>
<feature type="region of interest" description="Disordered" evidence="2">
    <location>
        <begin position="277"/>
        <end position="346"/>
    </location>
</feature>
<feature type="compositionally biased region" description="Low complexity" evidence="2">
    <location>
        <begin position="503"/>
        <end position="518"/>
    </location>
</feature>
<reference evidence="3 4" key="1">
    <citation type="journal article" date="2015" name="Genome Biol. Evol.">
        <title>Comparative Genomics of a Bacterivorous Green Alga Reveals Evolutionary Causalities and Consequences of Phago-Mixotrophic Mode of Nutrition.</title>
        <authorList>
            <person name="Burns J.A."/>
            <person name="Paasch A."/>
            <person name="Narechania A."/>
            <person name="Kim E."/>
        </authorList>
    </citation>
    <scope>NUCLEOTIDE SEQUENCE [LARGE SCALE GENOMIC DNA]</scope>
    <source>
        <strain evidence="3 4">PLY_AMNH</strain>
    </source>
</reference>
<dbReference type="AlphaFoldDB" id="A0AAE0BKM8"/>
<evidence type="ECO:0000256" key="2">
    <source>
        <dbReference type="SAM" id="MobiDB-lite"/>
    </source>
</evidence>